<accession>A0A913Z8U1</accession>
<dbReference type="PANTHER" id="PTHR47163">
    <property type="entry name" value="DDE_TNP_IS1595 DOMAIN-CONTAINING PROTEIN"/>
    <property type="match status" value="1"/>
</dbReference>
<sequence length="342" mass="39871">MSKFVRKCNVGIQHGCSPSTQSKGTQVEKPSSSYHGKSDDNRDAFLTYDRLCREVLCSQDAIISWCQDIGLIAKAMPCPTCGECMAIVETNDRADHMKWECRRQIGRKRHRCEKSIRSGSWFAQSNLSLEETLKFTYWWCCDLKQDQIRQQLQLGKHTAVDWDMFCRETCEVVMMQADKKKVGGEGKRVQIDESKIGKRKYYRGHQVEGQWVFGGIEEDSRECFIVTVEHRDEATLLPLIQEWIAPGTTIISDCWKAYINLPKYGYTHETVNHSKEFVNKDGSHTNKIEGHWRQMKTNLSTHGRRKHHYASYLAEFLYRYKHKDSDIFKAFIHDVVKVYNPH</sequence>
<feature type="domain" description="ISXO2-like transposase" evidence="2">
    <location>
        <begin position="181"/>
        <end position="321"/>
    </location>
</feature>
<dbReference type="RefSeq" id="XP_038047285.1">
    <property type="nucleotide sequence ID" value="XM_038191357.1"/>
</dbReference>
<dbReference type="SMART" id="SM01126">
    <property type="entry name" value="DDE_Tnp_IS1595"/>
    <property type="match status" value="1"/>
</dbReference>
<name>A0A913Z8U1_PATMI</name>
<proteinExistence type="predicted"/>
<dbReference type="NCBIfam" id="NF033547">
    <property type="entry name" value="transpos_IS1595"/>
    <property type="match status" value="1"/>
</dbReference>
<evidence type="ECO:0000313" key="4">
    <source>
        <dbReference type="Proteomes" id="UP000887568"/>
    </source>
</evidence>
<dbReference type="AlphaFoldDB" id="A0A913Z8U1"/>
<dbReference type="Pfam" id="PF12762">
    <property type="entry name" value="DDE_Tnp_IS1595"/>
    <property type="match status" value="1"/>
</dbReference>
<keyword evidence="4" id="KW-1185">Reference proteome</keyword>
<dbReference type="PANTHER" id="PTHR47163:SF2">
    <property type="entry name" value="SI:DKEY-17M8.2"/>
    <property type="match status" value="1"/>
</dbReference>
<feature type="compositionally biased region" description="Polar residues" evidence="1">
    <location>
        <begin position="18"/>
        <end position="35"/>
    </location>
</feature>
<dbReference type="OrthoDB" id="10052789at2759"/>
<dbReference type="InterPro" id="IPR024445">
    <property type="entry name" value="Tnp_ISXO2-like"/>
</dbReference>
<dbReference type="InterPro" id="IPR053164">
    <property type="entry name" value="IS1016-like_transposase"/>
</dbReference>
<reference evidence="3" key="1">
    <citation type="submission" date="2022-11" db="UniProtKB">
        <authorList>
            <consortium name="EnsemblMetazoa"/>
        </authorList>
    </citation>
    <scope>IDENTIFICATION</scope>
</reference>
<evidence type="ECO:0000256" key="1">
    <source>
        <dbReference type="SAM" id="MobiDB-lite"/>
    </source>
</evidence>
<dbReference type="Proteomes" id="UP000887568">
    <property type="component" value="Unplaced"/>
</dbReference>
<evidence type="ECO:0000259" key="2">
    <source>
        <dbReference type="SMART" id="SM01126"/>
    </source>
</evidence>
<dbReference type="EnsemblMetazoa" id="XM_038191357.1">
    <property type="protein sequence ID" value="XP_038047285.1"/>
    <property type="gene ID" value="LOC119721326"/>
</dbReference>
<protein>
    <recommendedName>
        <fullName evidence="2">ISXO2-like transposase domain-containing protein</fullName>
    </recommendedName>
</protein>
<organism evidence="3 4">
    <name type="scientific">Patiria miniata</name>
    <name type="common">Bat star</name>
    <name type="synonym">Asterina miniata</name>
    <dbReference type="NCBI Taxonomy" id="46514"/>
    <lineage>
        <taxon>Eukaryota</taxon>
        <taxon>Metazoa</taxon>
        <taxon>Echinodermata</taxon>
        <taxon>Eleutherozoa</taxon>
        <taxon>Asterozoa</taxon>
        <taxon>Asteroidea</taxon>
        <taxon>Valvatacea</taxon>
        <taxon>Valvatida</taxon>
        <taxon>Asterinidae</taxon>
        <taxon>Patiria</taxon>
    </lineage>
</organism>
<dbReference type="GeneID" id="119721326"/>
<evidence type="ECO:0000313" key="3">
    <source>
        <dbReference type="EnsemblMetazoa" id="XP_038047285.1"/>
    </source>
</evidence>
<feature type="region of interest" description="Disordered" evidence="1">
    <location>
        <begin position="18"/>
        <end position="38"/>
    </location>
</feature>
<dbReference type="OMA" id="QNICNEA"/>